<evidence type="ECO:0000313" key="3">
    <source>
        <dbReference type="Proteomes" id="UP000636661"/>
    </source>
</evidence>
<dbReference type="Proteomes" id="UP000636661">
    <property type="component" value="Unassembled WGS sequence"/>
</dbReference>
<accession>A0A918M7J1</accession>
<organism evidence="2 3">
    <name type="scientific">Streptomyces lavendofoliae</name>
    <dbReference type="NCBI Taxonomy" id="67314"/>
    <lineage>
        <taxon>Bacteria</taxon>
        <taxon>Bacillati</taxon>
        <taxon>Actinomycetota</taxon>
        <taxon>Actinomycetes</taxon>
        <taxon>Kitasatosporales</taxon>
        <taxon>Streptomycetaceae</taxon>
        <taxon>Streptomyces</taxon>
    </lineage>
</organism>
<feature type="compositionally biased region" description="Gly residues" evidence="1">
    <location>
        <begin position="42"/>
        <end position="56"/>
    </location>
</feature>
<evidence type="ECO:0000256" key="1">
    <source>
        <dbReference type="SAM" id="MobiDB-lite"/>
    </source>
</evidence>
<dbReference type="AlphaFoldDB" id="A0A918M7J1"/>
<feature type="region of interest" description="Disordered" evidence="1">
    <location>
        <begin position="1"/>
        <end position="60"/>
    </location>
</feature>
<protein>
    <submittedName>
        <fullName evidence="2">Uncharacterized protein</fullName>
    </submittedName>
</protein>
<comment type="caution">
    <text evidence="2">The sequence shown here is derived from an EMBL/GenBank/DDBJ whole genome shotgun (WGS) entry which is preliminary data.</text>
</comment>
<sequence>MIDLFSTGARNPFSRVPGVAGGPRPATARDPPPAPADRAGADRGGAGAGRAPGGTEAGPAGHRCWSLAARAPMSGSLAYRAAPGQRVG</sequence>
<name>A0A918M7J1_9ACTN</name>
<evidence type="ECO:0000313" key="2">
    <source>
        <dbReference type="EMBL" id="GGU59136.1"/>
    </source>
</evidence>
<keyword evidence="3" id="KW-1185">Reference proteome</keyword>
<gene>
    <name evidence="2" type="ORF">GCM10010274_55110</name>
</gene>
<proteinExistence type="predicted"/>
<reference evidence="2" key="1">
    <citation type="journal article" date="2014" name="Int. J. Syst. Evol. Microbiol.">
        <title>Complete genome sequence of Corynebacterium casei LMG S-19264T (=DSM 44701T), isolated from a smear-ripened cheese.</title>
        <authorList>
            <consortium name="US DOE Joint Genome Institute (JGI-PGF)"/>
            <person name="Walter F."/>
            <person name="Albersmeier A."/>
            <person name="Kalinowski J."/>
            <person name="Ruckert C."/>
        </authorList>
    </citation>
    <scope>NUCLEOTIDE SEQUENCE</scope>
    <source>
        <strain evidence="2">JCM 4391</strain>
    </source>
</reference>
<reference evidence="2" key="2">
    <citation type="submission" date="2020-09" db="EMBL/GenBank/DDBJ databases">
        <authorList>
            <person name="Sun Q."/>
            <person name="Ohkuma M."/>
        </authorList>
    </citation>
    <scope>NUCLEOTIDE SEQUENCE</scope>
    <source>
        <strain evidence="2">JCM 4391</strain>
    </source>
</reference>
<dbReference type="EMBL" id="BMTP01000017">
    <property type="protein sequence ID" value="GGU59136.1"/>
    <property type="molecule type" value="Genomic_DNA"/>
</dbReference>